<evidence type="ECO:0000259" key="1">
    <source>
        <dbReference type="PROSITE" id="PS50127"/>
    </source>
</evidence>
<keyword evidence="3" id="KW-1185">Reference proteome</keyword>
<dbReference type="Pfam" id="PF00179">
    <property type="entry name" value="UQ_con"/>
    <property type="match status" value="1"/>
</dbReference>
<dbReference type="AlphaFoldDB" id="I7LWR4"/>
<dbReference type="eggNOG" id="KOG0424">
    <property type="taxonomic scope" value="Eukaryota"/>
</dbReference>
<reference evidence="3" key="1">
    <citation type="journal article" date="2006" name="PLoS Biol.">
        <title>Macronuclear genome sequence of the ciliate Tetrahymena thermophila, a model eukaryote.</title>
        <authorList>
            <person name="Eisen J.A."/>
            <person name="Coyne R.S."/>
            <person name="Wu M."/>
            <person name="Wu D."/>
            <person name="Thiagarajan M."/>
            <person name="Wortman J.R."/>
            <person name="Badger J.H."/>
            <person name="Ren Q."/>
            <person name="Amedeo P."/>
            <person name="Jones K.M."/>
            <person name="Tallon L.J."/>
            <person name="Delcher A.L."/>
            <person name="Salzberg S.L."/>
            <person name="Silva J.C."/>
            <person name="Haas B.J."/>
            <person name="Majoros W.H."/>
            <person name="Farzad M."/>
            <person name="Carlton J.M."/>
            <person name="Smith R.K. Jr."/>
            <person name="Garg J."/>
            <person name="Pearlman R.E."/>
            <person name="Karrer K.M."/>
            <person name="Sun L."/>
            <person name="Manning G."/>
            <person name="Elde N.C."/>
            <person name="Turkewitz A.P."/>
            <person name="Asai D.J."/>
            <person name="Wilkes D.E."/>
            <person name="Wang Y."/>
            <person name="Cai H."/>
            <person name="Collins K."/>
            <person name="Stewart B.A."/>
            <person name="Lee S.R."/>
            <person name="Wilamowska K."/>
            <person name="Weinberg Z."/>
            <person name="Ruzzo W.L."/>
            <person name="Wloga D."/>
            <person name="Gaertig J."/>
            <person name="Frankel J."/>
            <person name="Tsao C.-C."/>
            <person name="Gorovsky M.A."/>
            <person name="Keeling P.J."/>
            <person name="Waller R.F."/>
            <person name="Patron N.J."/>
            <person name="Cherry J.M."/>
            <person name="Stover N.A."/>
            <person name="Krieger C.J."/>
            <person name="del Toro C."/>
            <person name="Ryder H.F."/>
            <person name="Williamson S.C."/>
            <person name="Barbeau R.A."/>
            <person name="Hamilton E.P."/>
            <person name="Orias E."/>
        </authorList>
    </citation>
    <scope>NUCLEOTIDE SEQUENCE [LARGE SCALE GENOMIC DNA]</scope>
    <source>
        <strain evidence="3">SB210</strain>
    </source>
</reference>
<dbReference type="GeneID" id="7838890"/>
<name>I7LWR4_TETTS</name>
<dbReference type="OMA" id="INRFPAN"/>
<dbReference type="EMBL" id="GG662523">
    <property type="protein sequence ID" value="EAS02706.1"/>
    <property type="molecule type" value="Genomic_DNA"/>
</dbReference>
<dbReference type="OrthoDB" id="290858at2759"/>
<dbReference type="Proteomes" id="UP000009168">
    <property type="component" value="Unassembled WGS sequence"/>
</dbReference>
<dbReference type="SMART" id="SM00212">
    <property type="entry name" value="UBCc"/>
    <property type="match status" value="1"/>
</dbReference>
<dbReference type="InParanoid" id="I7LWR4"/>
<dbReference type="PANTHER" id="PTHR24067">
    <property type="entry name" value="UBIQUITIN-CONJUGATING ENZYME E2"/>
    <property type="match status" value="1"/>
</dbReference>
<dbReference type="STRING" id="312017.I7LWR4"/>
<protein>
    <submittedName>
        <fullName evidence="2">Ubiquitin-conjugating enzyme</fullName>
    </submittedName>
</protein>
<dbReference type="InterPro" id="IPR050113">
    <property type="entry name" value="Ub_conjugating_enzyme"/>
</dbReference>
<dbReference type="PROSITE" id="PS50127">
    <property type="entry name" value="UBC_2"/>
    <property type="match status" value="1"/>
</dbReference>
<dbReference type="HOGENOM" id="CLU_1630398_0_0_1"/>
<dbReference type="SUPFAM" id="SSF54495">
    <property type="entry name" value="UBC-like"/>
    <property type="match status" value="1"/>
</dbReference>
<accession>I7LWR4</accession>
<dbReference type="Gene3D" id="3.10.110.10">
    <property type="entry name" value="Ubiquitin Conjugating Enzyme"/>
    <property type="match status" value="1"/>
</dbReference>
<evidence type="ECO:0000313" key="3">
    <source>
        <dbReference type="Proteomes" id="UP000009168"/>
    </source>
</evidence>
<proteinExistence type="predicted"/>
<feature type="domain" description="UBC core" evidence="1">
    <location>
        <begin position="3"/>
        <end position="160"/>
    </location>
</feature>
<sequence length="166" mass="19338">MQGIDKRIQSEISRIETYKKINRFPANWSYLGPLIENGLPNYNTFIFSWKGKDGNLAGGVYTARIVLQGDLRVNAPKVYMDDKFTHMHVYGHGLVCFPFIDQYKWKPSISIFDIATELEKMLDLPPDISSPANEKMKQLYEKNPQEYYDYLKDQATRFANNIPYQP</sequence>
<dbReference type="InterPro" id="IPR016135">
    <property type="entry name" value="UBQ-conjugating_enzyme/RWD"/>
</dbReference>
<dbReference type="RefSeq" id="XP_001022951.1">
    <property type="nucleotide sequence ID" value="XM_001022951.3"/>
</dbReference>
<dbReference type="KEGG" id="tet:TTHERM_00347960"/>
<gene>
    <name evidence="2" type="ORF">TTHERM_00347960</name>
</gene>
<dbReference type="InterPro" id="IPR000608">
    <property type="entry name" value="UBC"/>
</dbReference>
<evidence type="ECO:0000313" key="2">
    <source>
        <dbReference type="EMBL" id="EAS02706.1"/>
    </source>
</evidence>
<organism evidence="2 3">
    <name type="scientific">Tetrahymena thermophila (strain SB210)</name>
    <dbReference type="NCBI Taxonomy" id="312017"/>
    <lineage>
        <taxon>Eukaryota</taxon>
        <taxon>Sar</taxon>
        <taxon>Alveolata</taxon>
        <taxon>Ciliophora</taxon>
        <taxon>Intramacronucleata</taxon>
        <taxon>Oligohymenophorea</taxon>
        <taxon>Hymenostomatida</taxon>
        <taxon>Tetrahymenina</taxon>
        <taxon>Tetrahymenidae</taxon>
        <taxon>Tetrahymena</taxon>
    </lineage>
</organism>